<dbReference type="EMBL" id="NJGG01000001">
    <property type="protein sequence ID" value="OXL16277.1"/>
    <property type="molecule type" value="Genomic_DNA"/>
</dbReference>
<comment type="caution">
    <text evidence="1">The sequence shown here is derived from an EMBL/GenBank/DDBJ whole genome shotgun (WGS) entry which is preliminary data.</text>
</comment>
<reference evidence="1 2" key="1">
    <citation type="submission" date="2017-06" db="EMBL/GenBank/DDBJ databases">
        <title>Reclassification of a Polynucleobacter cosmopolitanus strain isolated from tropical Lake Victoria as Polynucleobacter victoriensis comb. nov.</title>
        <authorList>
            <person name="Hahn M.W."/>
        </authorList>
    </citation>
    <scope>NUCLEOTIDE SEQUENCE [LARGE SCALE GENOMIC DNA]</scope>
    <source>
        <strain evidence="1 2">MWH-MoIso2</strain>
    </source>
</reference>
<gene>
    <name evidence="1" type="ORF">AOC33_04175</name>
</gene>
<dbReference type="RefSeq" id="WP_089515303.1">
    <property type="nucleotide sequence ID" value="NZ_NJGG01000001.1"/>
</dbReference>
<organism evidence="1 2">
    <name type="scientific">Polynucleobacter cosmopolitanus</name>
    <dbReference type="NCBI Taxonomy" id="351345"/>
    <lineage>
        <taxon>Bacteria</taxon>
        <taxon>Pseudomonadati</taxon>
        <taxon>Pseudomonadota</taxon>
        <taxon>Betaproteobacteria</taxon>
        <taxon>Burkholderiales</taxon>
        <taxon>Burkholderiaceae</taxon>
        <taxon>Polynucleobacter</taxon>
    </lineage>
</organism>
<evidence type="ECO:0000313" key="1">
    <source>
        <dbReference type="EMBL" id="OXL16277.1"/>
    </source>
</evidence>
<dbReference type="Proteomes" id="UP000215188">
    <property type="component" value="Unassembled WGS sequence"/>
</dbReference>
<sequence>MEYTVEKLKNLESFKDFLDSPEGHRLFKNKYSGDWFIRTHAQELIAAGVLVKLMGRFHIVQPDFVPTLIELLQEKTKRSFSVKH</sequence>
<protein>
    <submittedName>
        <fullName evidence="1">Uncharacterized protein</fullName>
    </submittedName>
</protein>
<evidence type="ECO:0000313" key="2">
    <source>
        <dbReference type="Proteomes" id="UP000215188"/>
    </source>
</evidence>
<proteinExistence type="predicted"/>
<name>A0A229FW90_9BURK</name>
<accession>A0A229FW90</accession>
<dbReference type="AlphaFoldDB" id="A0A229FW90"/>
<keyword evidence="2" id="KW-1185">Reference proteome</keyword>